<dbReference type="Proteomes" id="UP000177396">
    <property type="component" value="Unassembled WGS sequence"/>
</dbReference>
<keyword evidence="1" id="KW-1133">Transmembrane helix</keyword>
<keyword evidence="1" id="KW-0812">Transmembrane</keyword>
<dbReference type="AlphaFoldDB" id="A0A1F5YFB1"/>
<feature type="transmembrane region" description="Helical" evidence="1">
    <location>
        <begin position="172"/>
        <end position="193"/>
    </location>
</feature>
<proteinExistence type="predicted"/>
<gene>
    <name evidence="2" type="ORF">A2153_00310</name>
</gene>
<evidence type="ECO:0008006" key="4">
    <source>
        <dbReference type="Google" id="ProtNLM"/>
    </source>
</evidence>
<dbReference type="EMBL" id="MFJB01000089">
    <property type="protein sequence ID" value="OGF98742.1"/>
    <property type="molecule type" value="Genomic_DNA"/>
</dbReference>
<accession>A0A1F5YFB1</accession>
<comment type="caution">
    <text evidence="2">The sequence shown here is derived from an EMBL/GenBank/DDBJ whole genome shotgun (WGS) entry which is preliminary data.</text>
</comment>
<organism evidence="2 3">
    <name type="scientific">Candidatus Gottesmanbacteria bacterium RBG_16_38_7b</name>
    <dbReference type="NCBI Taxonomy" id="1798372"/>
    <lineage>
        <taxon>Bacteria</taxon>
        <taxon>Candidatus Gottesmaniibacteriota</taxon>
    </lineage>
</organism>
<keyword evidence="1" id="KW-0472">Membrane</keyword>
<dbReference type="Pfam" id="PF13196">
    <property type="entry name" value="DUF4012"/>
    <property type="match status" value="1"/>
</dbReference>
<evidence type="ECO:0000313" key="2">
    <source>
        <dbReference type="EMBL" id="OGF98742.1"/>
    </source>
</evidence>
<protein>
    <recommendedName>
        <fullName evidence="4">DUF4012 domain-containing protein</fullName>
    </recommendedName>
</protein>
<sequence>MYQKKTEKLETAPNPLALIVGESGLSHALSQELHQGGCEVIELNDYPKSGKFDYVFHIGMVDKVRDSYLKFLKPSGKFLFIDCQNEDISEIAKLDRLKIVRVDNLNPWYFSQISDKILKIAFTHSDKNIIDIRLTGNLVRPSPKDISDKSPSYRKKIASLPSKYVHRKISPYLLWSAVILIFFFLFFTSIFYYQAVLVRQIVENARNHFASSDISALNTDIDQLAGKLAAVKSLYGNLNNSLIPFRNYMPFKNIGRFIESSSRFVVSADNTLNLLVSLQTSSQNLTLKDFNLSPARFQQLIDSLNLLSTDAKKLRSVSEDLKISFLSSDAISLFLDNLIVQLDSLTGLLPPFKNIFFNGEKKYLLLFQNNMELRPTGGFIGSVGFLHLTEGRLQNLELLDVYSIDGQQKGHVEPPEPIRKYFNQPNWFLRDSNFDPDFAVSAQQSQWFLDKIMGRKFDGVIGLNFFLVQDLLSVLGPLTLPDFNNEVVTADNLFIKAQLYINTEFFAGSSQKKDFLNSLSDAIFKKLAGEKVAYLKILSLLPKSLMEKNLQFYFNDINLQKEIEGYGWAGRVYDIRCLNVSENCLADYLFINESNFGVNKANFFITKSVLLAKKINTNGQLVTDLTIKYNNQSQKAILQGGQYTNYLRLFLPKNSVLLNAEANGQMITSGMFDISSYQNDKTIYGILLRIPENSDYIFKFSYLLPDNFTSNREAYQFYFQKQAGDKASSLNLSFASSKFQFTPFNFHAQKGQANDLIFQTDSSVDRFFEFKLTP</sequence>
<dbReference type="InterPro" id="IPR025101">
    <property type="entry name" value="DUF4012"/>
</dbReference>
<evidence type="ECO:0000313" key="3">
    <source>
        <dbReference type="Proteomes" id="UP000177396"/>
    </source>
</evidence>
<reference evidence="2 3" key="1">
    <citation type="journal article" date="2016" name="Nat. Commun.">
        <title>Thousands of microbial genomes shed light on interconnected biogeochemical processes in an aquifer system.</title>
        <authorList>
            <person name="Anantharaman K."/>
            <person name="Brown C.T."/>
            <person name="Hug L.A."/>
            <person name="Sharon I."/>
            <person name="Castelle C.J."/>
            <person name="Probst A.J."/>
            <person name="Thomas B.C."/>
            <person name="Singh A."/>
            <person name="Wilkins M.J."/>
            <person name="Karaoz U."/>
            <person name="Brodie E.L."/>
            <person name="Williams K.H."/>
            <person name="Hubbard S.S."/>
            <person name="Banfield J.F."/>
        </authorList>
    </citation>
    <scope>NUCLEOTIDE SEQUENCE [LARGE SCALE GENOMIC DNA]</scope>
</reference>
<name>A0A1F5YFB1_9BACT</name>
<evidence type="ECO:0000256" key="1">
    <source>
        <dbReference type="SAM" id="Phobius"/>
    </source>
</evidence>